<comment type="similarity">
    <text evidence="2">Belongs to the ABC-2 integral membrane protein family.</text>
</comment>
<keyword evidence="3" id="KW-0813">Transport</keyword>
<comment type="subcellular location">
    <subcellularLocation>
        <location evidence="1">Cell membrane</location>
        <topology evidence="1">Multi-pass membrane protein</topology>
    </subcellularLocation>
</comment>
<evidence type="ECO:0000313" key="11">
    <source>
        <dbReference type="Proteomes" id="UP001217083"/>
    </source>
</evidence>
<dbReference type="Gene3D" id="3.40.1710.10">
    <property type="entry name" value="abc type-2 transporter like domain"/>
    <property type="match status" value="1"/>
</dbReference>
<feature type="transmembrane region" description="Helical" evidence="8">
    <location>
        <begin position="21"/>
        <end position="40"/>
    </location>
</feature>
<dbReference type="PROSITE" id="PS51012">
    <property type="entry name" value="ABC_TM2"/>
    <property type="match status" value="1"/>
</dbReference>
<reference evidence="10 11" key="1">
    <citation type="submission" date="2023-03" db="EMBL/GenBank/DDBJ databases">
        <title>Muricauda XX sp. nov. and Muricauda XXX sp. nov., two novel species isolated from Okinawa Trough.</title>
        <authorList>
            <person name="Cao W."/>
            <person name="Deng X."/>
        </authorList>
    </citation>
    <scope>NUCLEOTIDE SEQUENCE [LARGE SCALE GENOMIC DNA]</scope>
    <source>
        <strain evidence="10 11">81s02</strain>
    </source>
</reference>
<dbReference type="InterPro" id="IPR013525">
    <property type="entry name" value="ABC2_TM"/>
</dbReference>
<evidence type="ECO:0000256" key="7">
    <source>
        <dbReference type="ARBA" id="ARBA00023136"/>
    </source>
</evidence>
<feature type="transmembrane region" description="Helical" evidence="8">
    <location>
        <begin position="252"/>
        <end position="273"/>
    </location>
</feature>
<evidence type="ECO:0000256" key="1">
    <source>
        <dbReference type="ARBA" id="ARBA00004651"/>
    </source>
</evidence>
<keyword evidence="11" id="KW-1185">Reference proteome</keyword>
<dbReference type="RefSeq" id="WP_275614597.1">
    <property type="nucleotide sequence ID" value="NZ_JARFVA010000002.1"/>
</dbReference>
<dbReference type="EMBL" id="JARFVA010000002">
    <property type="protein sequence ID" value="MDF0707441.1"/>
    <property type="molecule type" value="Genomic_DNA"/>
</dbReference>
<dbReference type="InterPro" id="IPR047817">
    <property type="entry name" value="ABC2_TM_bact-type"/>
</dbReference>
<sequence>MKRFVTFVRKEFYHVFRDNKTLLLLFGLPVAQIVLFGFALTNEIKNSKIVVADHARDEVSFQIIEKLSASRYFEIESTLLNNAEIEEYFKRGDIKLAVVFPNKLQQELSSDHVSQIQVIADATDPNTASTLTSYVSSIINDYQQDLNISLGFPVQIVPEVRMLYNPNLKGTTNFVPGVMALVLLLVCVLMTSVSIVKEKEKGTMELLLVSPMQPFVIIISKAIPYFFLSLINLTVIVIMSVFLLGMPLKGSVVLLYTMSSIFILCALSLGLLISNSTNSQQAAMLISLMGMMLPTVLFSGFMFPLENMPLPLQWFANIVPSKWYYNMVKAIMIKGVGITAIWKEATILMGMTIVLLIISFKKFKIRMS</sequence>
<keyword evidence="4" id="KW-1003">Cell membrane</keyword>
<accession>A0ABT5XPC2</accession>
<dbReference type="InterPro" id="IPR051449">
    <property type="entry name" value="ABC-2_transporter_component"/>
</dbReference>
<feature type="transmembrane region" description="Helical" evidence="8">
    <location>
        <begin position="285"/>
        <end position="305"/>
    </location>
</feature>
<dbReference type="PANTHER" id="PTHR30294">
    <property type="entry name" value="MEMBRANE COMPONENT OF ABC TRANSPORTER YHHJ-RELATED"/>
    <property type="match status" value="1"/>
</dbReference>
<dbReference type="Proteomes" id="UP001217083">
    <property type="component" value="Unassembled WGS sequence"/>
</dbReference>
<protein>
    <submittedName>
        <fullName evidence="10">ABC transporter permease</fullName>
    </submittedName>
</protein>
<feature type="transmembrane region" description="Helical" evidence="8">
    <location>
        <begin position="331"/>
        <end position="358"/>
    </location>
</feature>
<keyword evidence="7 8" id="KW-0472">Membrane</keyword>
<dbReference type="PANTHER" id="PTHR30294:SF29">
    <property type="entry name" value="MULTIDRUG ABC TRANSPORTER PERMEASE YBHS-RELATED"/>
    <property type="match status" value="1"/>
</dbReference>
<feature type="transmembrane region" description="Helical" evidence="8">
    <location>
        <begin position="222"/>
        <end position="246"/>
    </location>
</feature>
<evidence type="ECO:0000256" key="5">
    <source>
        <dbReference type="ARBA" id="ARBA00022692"/>
    </source>
</evidence>
<name>A0ABT5XPC2_9FLAO</name>
<evidence type="ECO:0000259" key="9">
    <source>
        <dbReference type="PROSITE" id="PS51012"/>
    </source>
</evidence>
<gene>
    <name evidence="10" type="ORF">PY091_09450</name>
</gene>
<evidence type="ECO:0000256" key="3">
    <source>
        <dbReference type="ARBA" id="ARBA00022448"/>
    </source>
</evidence>
<evidence type="ECO:0000256" key="6">
    <source>
        <dbReference type="ARBA" id="ARBA00022989"/>
    </source>
</evidence>
<evidence type="ECO:0000256" key="4">
    <source>
        <dbReference type="ARBA" id="ARBA00022475"/>
    </source>
</evidence>
<comment type="caution">
    <text evidence="10">The sequence shown here is derived from an EMBL/GenBank/DDBJ whole genome shotgun (WGS) entry which is preliminary data.</text>
</comment>
<feature type="transmembrane region" description="Helical" evidence="8">
    <location>
        <begin position="174"/>
        <end position="196"/>
    </location>
</feature>
<organism evidence="10 11">
    <name type="scientific">Flagellimonas okinawensis</name>
    <dbReference type="NCBI Taxonomy" id="3031324"/>
    <lineage>
        <taxon>Bacteria</taxon>
        <taxon>Pseudomonadati</taxon>
        <taxon>Bacteroidota</taxon>
        <taxon>Flavobacteriia</taxon>
        <taxon>Flavobacteriales</taxon>
        <taxon>Flavobacteriaceae</taxon>
        <taxon>Flagellimonas</taxon>
    </lineage>
</organism>
<evidence type="ECO:0000313" key="10">
    <source>
        <dbReference type="EMBL" id="MDF0707441.1"/>
    </source>
</evidence>
<keyword evidence="5 8" id="KW-0812">Transmembrane</keyword>
<proteinExistence type="inferred from homology"/>
<dbReference type="Pfam" id="PF12698">
    <property type="entry name" value="ABC2_membrane_3"/>
    <property type="match status" value="1"/>
</dbReference>
<keyword evidence="6 8" id="KW-1133">Transmembrane helix</keyword>
<feature type="domain" description="ABC transmembrane type-2" evidence="9">
    <location>
        <begin position="132"/>
        <end position="366"/>
    </location>
</feature>
<evidence type="ECO:0000256" key="2">
    <source>
        <dbReference type="ARBA" id="ARBA00007783"/>
    </source>
</evidence>
<evidence type="ECO:0000256" key="8">
    <source>
        <dbReference type="SAM" id="Phobius"/>
    </source>
</evidence>